<dbReference type="RefSeq" id="WP_033358867.1">
    <property type="nucleotide sequence ID" value="NZ_CP073767.1"/>
</dbReference>
<organism evidence="2 3">
    <name type="scientific">Dactylosporangium aurantiacum</name>
    <dbReference type="NCBI Taxonomy" id="35754"/>
    <lineage>
        <taxon>Bacteria</taxon>
        <taxon>Bacillati</taxon>
        <taxon>Actinomycetota</taxon>
        <taxon>Actinomycetes</taxon>
        <taxon>Micromonosporales</taxon>
        <taxon>Micromonosporaceae</taxon>
        <taxon>Dactylosporangium</taxon>
    </lineage>
</organism>
<keyword evidence="3" id="KW-1185">Reference proteome</keyword>
<feature type="domain" description="Septum formation-related" evidence="1">
    <location>
        <begin position="44"/>
        <end position="272"/>
    </location>
</feature>
<proteinExistence type="predicted"/>
<evidence type="ECO:0000313" key="3">
    <source>
        <dbReference type="Proteomes" id="UP001058003"/>
    </source>
</evidence>
<evidence type="ECO:0000259" key="1">
    <source>
        <dbReference type="Pfam" id="PF13845"/>
    </source>
</evidence>
<reference evidence="2" key="1">
    <citation type="submission" date="2021-04" db="EMBL/GenBank/DDBJ databases">
        <title>Dactylosporangium aurantiacum NRRL B-8018 full assembly.</title>
        <authorList>
            <person name="Hartkoorn R.C."/>
            <person name="Beaudoing E."/>
            <person name="Hot D."/>
        </authorList>
    </citation>
    <scope>NUCLEOTIDE SEQUENCE</scope>
    <source>
        <strain evidence="2">NRRL B-8018</strain>
    </source>
</reference>
<dbReference type="EMBL" id="CP073767">
    <property type="protein sequence ID" value="UWZ52106.1"/>
    <property type="molecule type" value="Genomic_DNA"/>
</dbReference>
<name>A0A9Q9MGY2_9ACTN</name>
<evidence type="ECO:0000313" key="2">
    <source>
        <dbReference type="EMBL" id="UWZ52106.1"/>
    </source>
</evidence>
<dbReference type="KEGG" id="daur:Daura_36220"/>
<protein>
    <submittedName>
        <fullName evidence="2">Septum formation family protein</fullName>
    </submittedName>
</protein>
<dbReference type="InterPro" id="IPR026004">
    <property type="entry name" value="Septum_form"/>
</dbReference>
<gene>
    <name evidence="2" type="ORF">Daura_36220</name>
</gene>
<dbReference type="AlphaFoldDB" id="A0A9Q9MGY2"/>
<sequence>MTAVLALLLVTAAGCAQTPKGVDKDLVDDWAMMAAAKVPEPKPGDCWTTQSSQIRDIAATPVSVVQTACEMSHVTETAYVGQFTGSLADADRAPSADAMAETYQDCDKQVTTFLGGAWQDSRLRMVVYPPTTTQWRGGARFYRCDVAALRTERGILDPRTQTLKGALQSGGELMLGCGTQVEIGGNWTDVDPAACTAPHDTEFVGVVTAASSVYPTDAKARSTAWGDRCLNKIRSYTSMPDSALAKAKAGYGYWQIALSQDEWKAGNHSARCYVTLPKKITRSLKGAGNITI</sequence>
<dbReference type="Proteomes" id="UP001058003">
    <property type="component" value="Chromosome"/>
</dbReference>
<dbReference type="Pfam" id="PF13845">
    <property type="entry name" value="Septum_form"/>
    <property type="match status" value="1"/>
</dbReference>
<accession>A0A9Q9MGY2</accession>